<dbReference type="InterPro" id="IPR037185">
    <property type="entry name" value="EmrE-like"/>
</dbReference>
<evidence type="ECO:0000313" key="10">
    <source>
        <dbReference type="Proteomes" id="UP001597181"/>
    </source>
</evidence>
<feature type="transmembrane region" description="Helical" evidence="7">
    <location>
        <begin position="172"/>
        <end position="191"/>
    </location>
</feature>
<dbReference type="PANTHER" id="PTHR32322:SF2">
    <property type="entry name" value="EAMA DOMAIN-CONTAINING PROTEIN"/>
    <property type="match status" value="1"/>
</dbReference>
<feature type="transmembrane region" description="Helical" evidence="7">
    <location>
        <begin position="147"/>
        <end position="166"/>
    </location>
</feature>
<feature type="transmembrane region" description="Helical" evidence="7">
    <location>
        <begin position="125"/>
        <end position="142"/>
    </location>
</feature>
<keyword evidence="5 7" id="KW-0472">Membrane</keyword>
<dbReference type="SUPFAM" id="SSF103481">
    <property type="entry name" value="Multidrug resistance efflux transporter EmrE"/>
    <property type="match status" value="2"/>
</dbReference>
<feature type="region of interest" description="Disordered" evidence="6">
    <location>
        <begin position="1"/>
        <end position="20"/>
    </location>
</feature>
<feature type="transmembrane region" description="Helical" evidence="7">
    <location>
        <begin position="99"/>
        <end position="119"/>
    </location>
</feature>
<name>A0ABW3TK02_9MICO</name>
<dbReference type="Gene3D" id="1.10.3730.20">
    <property type="match status" value="1"/>
</dbReference>
<keyword evidence="10" id="KW-1185">Reference proteome</keyword>
<evidence type="ECO:0000259" key="8">
    <source>
        <dbReference type="Pfam" id="PF00892"/>
    </source>
</evidence>
<reference evidence="10" key="1">
    <citation type="journal article" date="2019" name="Int. J. Syst. Evol. Microbiol.">
        <title>The Global Catalogue of Microorganisms (GCM) 10K type strain sequencing project: providing services to taxonomists for standard genome sequencing and annotation.</title>
        <authorList>
            <consortium name="The Broad Institute Genomics Platform"/>
            <consortium name="The Broad Institute Genome Sequencing Center for Infectious Disease"/>
            <person name="Wu L."/>
            <person name="Ma J."/>
        </authorList>
    </citation>
    <scope>NUCLEOTIDE SEQUENCE [LARGE SCALE GENOMIC DNA]</scope>
    <source>
        <strain evidence="10">CCUG 50213</strain>
    </source>
</reference>
<dbReference type="RefSeq" id="WP_343956928.1">
    <property type="nucleotide sequence ID" value="NZ_BAAAKZ010000001.1"/>
</dbReference>
<protein>
    <submittedName>
        <fullName evidence="9">DMT family transporter</fullName>
    </submittedName>
</protein>
<dbReference type="InterPro" id="IPR050638">
    <property type="entry name" value="AA-Vitamin_Transporters"/>
</dbReference>
<dbReference type="InterPro" id="IPR000620">
    <property type="entry name" value="EamA_dom"/>
</dbReference>
<feature type="compositionally biased region" description="Low complexity" evidence="6">
    <location>
        <begin position="7"/>
        <end position="16"/>
    </location>
</feature>
<evidence type="ECO:0000256" key="4">
    <source>
        <dbReference type="ARBA" id="ARBA00022989"/>
    </source>
</evidence>
<feature type="transmembrane region" description="Helical" evidence="7">
    <location>
        <begin position="231"/>
        <end position="251"/>
    </location>
</feature>
<organism evidence="9 10">
    <name type="scientific">Leucobacter albus</name>
    <dbReference type="NCBI Taxonomy" id="272210"/>
    <lineage>
        <taxon>Bacteria</taxon>
        <taxon>Bacillati</taxon>
        <taxon>Actinomycetota</taxon>
        <taxon>Actinomycetes</taxon>
        <taxon>Micrococcales</taxon>
        <taxon>Microbacteriaceae</taxon>
        <taxon>Leucobacter</taxon>
    </lineage>
</organism>
<evidence type="ECO:0000256" key="1">
    <source>
        <dbReference type="ARBA" id="ARBA00004141"/>
    </source>
</evidence>
<sequence length="315" mass="32236">MSKLHPSSRGGSAAASRGGGRASIPVALPSDAAGAAGLWRGIGLTQIASLGNQLGAATGALAFPAIGPVGVVAIRQLVAAAVLVPIGRPKFRALRRTDWFAALALALVFSVMNTSVYLAIERLGLGLAITLEFLGPLALVILSARRFIDAIGGVIAVVGVVTLVNPGPTSDLVGVAIGLLSAAAWAAYILLNRHIGRTLPGVQGTAIASLISGVAWIPIAAWWFASHPPPLWAIGLGVLCGLASSVLPFSIDIVALRRLPAGLFSTLQSMHPVWAALVGFALLGQQLHTNELVGIALVVASNVLVTSTRALRARR</sequence>
<evidence type="ECO:0000256" key="3">
    <source>
        <dbReference type="ARBA" id="ARBA00022692"/>
    </source>
</evidence>
<gene>
    <name evidence="9" type="ORF">ACFQ3U_04070</name>
</gene>
<feature type="transmembrane region" description="Helical" evidence="7">
    <location>
        <begin position="263"/>
        <end position="286"/>
    </location>
</feature>
<proteinExistence type="inferred from homology"/>
<feature type="transmembrane region" description="Helical" evidence="7">
    <location>
        <begin position="61"/>
        <end position="87"/>
    </location>
</feature>
<dbReference type="Proteomes" id="UP001597181">
    <property type="component" value="Unassembled WGS sequence"/>
</dbReference>
<evidence type="ECO:0000256" key="7">
    <source>
        <dbReference type="SAM" id="Phobius"/>
    </source>
</evidence>
<accession>A0ABW3TK02</accession>
<feature type="domain" description="EamA" evidence="8">
    <location>
        <begin position="174"/>
        <end position="306"/>
    </location>
</feature>
<comment type="similarity">
    <text evidence="2">Belongs to the EamA transporter family.</text>
</comment>
<evidence type="ECO:0000313" key="9">
    <source>
        <dbReference type="EMBL" id="MFD1201066.1"/>
    </source>
</evidence>
<keyword evidence="4 7" id="KW-1133">Transmembrane helix</keyword>
<comment type="subcellular location">
    <subcellularLocation>
        <location evidence="1">Membrane</location>
        <topology evidence="1">Multi-pass membrane protein</topology>
    </subcellularLocation>
</comment>
<evidence type="ECO:0000256" key="5">
    <source>
        <dbReference type="ARBA" id="ARBA00023136"/>
    </source>
</evidence>
<dbReference type="Pfam" id="PF00892">
    <property type="entry name" value="EamA"/>
    <property type="match status" value="1"/>
</dbReference>
<feature type="transmembrane region" description="Helical" evidence="7">
    <location>
        <begin position="203"/>
        <end position="225"/>
    </location>
</feature>
<dbReference type="PANTHER" id="PTHR32322">
    <property type="entry name" value="INNER MEMBRANE TRANSPORTER"/>
    <property type="match status" value="1"/>
</dbReference>
<evidence type="ECO:0000256" key="2">
    <source>
        <dbReference type="ARBA" id="ARBA00007362"/>
    </source>
</evidence>
<evidence type="ECO:0000256" key="6">
    <source>
        <dbReference type="SAM" id="MobiDB-lite"/>
    </source>
</evidence>
<dbReference type="EMBL" id="JBHTLY010000002">
    <property type="protein sequence ID" value="MFD1201066.1"/>
    <property type="molecule type" value="Genomic_DNA"/>
</dbReference>
<keyword evidence="3 7" id="KW-0812">Transmembrane</keyword>
<feature type="transmembrane region" description="Helical" evidence="7">
    <location>
        <begin position="292"/>
        <end position="311"/>
    </location>
</feature>
<comment type="caution">
    <text evidence="9">The sequence shown here is derived from an EMBL/GenBank/DDBJ whole genome shotgun (WGS) entry which is preliminary data.</text>
</comment>